<dbReference type="EMBL" id="JBHSFP010000016">
    <property type="protein sequence ID" value="MFC4533530.1"/>
    <property type="molecule type" value="Genomic_DNA"/>
</dbReference>
<gene>
    <name evidence="2" type="ORF">ACFO60_22395</name>
</gene>
<sequence length="214" mass="22296">MAPVDRFVLDVPDSWADLDISGDALAETRAAALAMAGGAREQAAINDMFRQAREISRAARRRGALFAAGTATMFDDGLFLGYTMVFAVSVPPGRELTLPVLTAQLSPAPASGPGGAGEPGAGKAPAGRTVSTVTLPGIGEVARITGTEEASLTTEVSVRMLTMHTVVPMPESERDYLIITCASPNLPLEAEVYELFDAISGTFRFLPAKAPSGT</sequence>
<evidence type="ECO:0000256" key="1">
    <source>
        <dbReference type="SAM" id="MobiDB-lite"/>
    </source>
</evidence>
<feature type="region of interest" description="Disordered" evidence="1">
    <location>
        <begin position="108"/>
        <end position="128"/>
    </location>
</feature>
<evidence type="ECO:0000313" key="3">
    <source>
        <dbReference type="Proteomes" id="UP001596004"/>
    </source>
</evidence>
<dbReference type="Proteomes" id="UP001596004">
    <property type="component" value="Unassembled WGS sequence"/>
</dbReference>
<comment type="caution">
    <text evidence="2">The sequence shown here is derived from an EMBL/GenBank/DDBJ whole genome shotgun (WGS) entry which is preliminary data.</text>
</comment>
<accession>A0ABV9CKZ0</accession>
<organism evidence="2 3">
    <name type="scientific">Sphaerisporangium dianthi</name>
    <dbReference type="NCBI Taxonomy" id="1436120"/>
    <lineage>
        <taxon>Bacteria</taxon>
        <taxon>Bacillati</taxon>
        <taxon>Actinomycetota</taxon>
        <taxon>Actinomycetes</taxon>
        <taxon>Streptosporangiales</taxon>
        <taxon>Streptosporangiaceae</taxon>
        <taxon>Sphaerisporangium</taxon>
    </lineage>
</organism>
<keyword evidence="3" id="KW-1185">Reference proteome</keyword>
<dbReference type="RefSeq" id="WP_380843081.1">
    <property type="nucleotide sequence ID" value="NZ_JBHSFP010000016.1"/>
</dbReference>
<reference evidence="3" key="1">
    <citation type="journal article" date="2019" name="Int. J. Syst. Evol. Microbiol.">
        <title>The Global Catalogue of Microorganisms (GCM) 10K type strain sequencing project: providing services to taxonomists for standard genome sequencing and annotation.</title>
        <authorList>
            <consortium name="The Broad Institute Genomics Platform"/>
            <consortium name="The Broad Institute Genome Sequencing Center for Infectious Disease"/>
            <person name="Wu L."/>
            <person name="Ma J."/>
        </authorList>
    </citation>
    <scope>NUCLEOTIDE SEQUENCE [LARGE SCALE GENOMIC DNA]</scope>
    <source>
        <strain evidence="3">CGMCC 4.7132</strain>
    </source>
</reference>
<name>A0ABV9CKZ0_9ACTN</name>
<protein>
    <submittedName>
        <fullName evidence="2">Uncharacterized protein</fullName>
    </submittedName>
</protein>
<proteinExistence type="predicted"/>
<evidence type="ECO:0000313" key="2">
    <source>
        <dbReference type="EMBL" id="MFC4533530.1"/>
    </source>
</evidence>